<evidence type="ECO:0000313" key="5">
    <source>
        <dbReference type="Proteomes" id="UP000603453"/>
    </source>
</evidence>
<dbReference type="Pfam" id="PF01132">
    <property type="entry name" value="EFP"/>
    <property type="match status" value="1"/>
</dbReference>
<protein>
    <recommendedName>
        <fullName evidence="6">Elongation factor P</fullName>
    </recommendedName>
</protein>
<dbReference type="Pfam" id="PF09285">
    <property type="entry name" value="Elong-fact-P_C"/>
    <property type="match status" value="1"/>
</dbReference>
<dbReference type="Proteomes" id="UP000603453">
    <property type="component" value="Unassembled WGS sequence"/>
</dbReference>
<dbReference type="InterPro" id="IPR013852">
    <property type="entry name" value="Transl_elong_P/YeiP_CS"/>
</dbReference>
<dbReference type="InterPro" id="IPR001059">
    <property type="entry name" value="Transl_elong_P/YeiP_cen"/>
</dbReference>
<dbReference type="AlphaFoldDB" id="A0A8H7RHB5"/>
<feature type="domain" description="Elongation factor P C-terminal" evidence="2">
    <location>
        <begin position="168"/>
        <end position="219"/>
    </location>
</feature>
<dbReference type="SUPFAM" id="SSF50249">
    <property type="entry name" value="Nucleic acid-binding proteins"/>
    <property type="match status" value="2"/>
</dbReference>
<evidence type="ECO:0000256" key="1">
    <source>
        <dbReference type="ARBA" id="ARBA00009479"/>
    </source>
</evidence>
<dbReference type="PROSITE" id="PS01275">
    <property type="entry name" value="EFP"/>
    <property type="match status" value="1"/>
</dbReference>
<evidence type="ECO:0000313" key="4">
    <source>
        <dbReference type="EMBL" id="KAG2210977.1"/>
    </source>
</evidence>
<dbReference type="GO" id="GO:0005829">
    <property type="term" value="C:cytosol"/>
    <property type="evidence" value="ECO:0007669"/>
    <property type="project" value="UniProtKB-ARBA"/>
</dbReference>
<organism evidence="4 5">
    <name type="scientific">Mucor saturninus</name>
    <dbReference type="NCBI Taxonomy" id="64648"/>
    <lineage>
        <taxon>Eukaryota</taxon>
        <taxon>Fungi</taxon>
        <taxon>Fungi incertae sedis</taxon>
        <taxon>Mucoromycota</taxon>
        <taxon>Mucoromycotina</taxon>
        <taxon>Mucoromycetes</taxon>
        <taxon>Mucorales</taxon>
        <taxon>Mucorineae</taxon>
        <taxon>Mucoraceae</taxon>
        <taxon>Mucor</taxon>
    </lineage>
</organism>
<accession>A0A8H7RHB5</accession>
<dbReference type="InterPro" id="IPR020599">
    <property type="entry name" value="Transl_elong_fac_P/YeiP"/>
</dbReference>
<dbReference type="EMBL" id="JAEPRD010000010">
    <property type="protein sequence ID" value="KAG2210977.1"/>
    <property type="molecule type" value="Genomic_DNA"/>
</dbReference>
<feature type="domain" description="Translation elongation factor P/YeiP central" evidence="3">
    <location>
        <begin position="97"/>
        <end position="146"/>
    </location>
</feature>
<dbReference type="Gene3D" id="2.40.50.140">
    <property type="entry name" value="Nucleic acid-binding proteins"/>
    <property type="match status" value="2"/>
</dbReference>
<reference evidence="4" key="1">
    <citation type="submission" date="2020-12" db="EMBL/GenBank/DDBJ databases">
        <title>Metabolic potential, ecology and presence of endohyphal bacteria is reflected in genomic diversity of Mucoromycotina.</title>
        <authorList>
            <person name="Muszewska A."/>
            <person name="Okrasinska A."/>
            <person name="Steczkiewicz K."/>
            <person name="Drgas O."/>
            <person name="Orlowska M."/>
            <person name="Perlinska-Lenart U."/>
            <person name="Aleksandrzak-Piekarczyk T."/>
            <person name="Szatraj K."/>
            <person name="Zielenkiewicz U."/>
            <person name="Pilsyk S."/>
            <person name="Malc E."/>
            <person name="Mieczkowski P."/>
            <person name="Kruszewska J.S."/>
            <person name="Biernat P."/>
            <person name="Pawlowska J."/>
        </authorList>
    </citation>
    <scope>NUCLEOTIDE SEQUENCE</scope>
    <source>
        <strain evidence="4">WA0000017839</strain>
    </source>
</reference>
<dbReference type="GO" id="GO:0043043">
    <property type="term" value="P:peptide biosynthetic process"/>
    <property type="evidence" value="ECO:0007669"/>
    <property type="project" value="InterPro"/>
</dbReference>
<gene>
    <name evidence="4" type="ORF">INT47_000137</name>
</gene>
<evidence type="ECO:0000259" key="2">
    <source>
        <dbReference type="SMART" id="SM00841"/>
    </source>
</evidence>
<dbReference type="InterPro" id="IPR015365">
    <property type="entry name" value="Elong-fact-P_C"/>
</dbReference>
<dbReference type="InterPro" id="IPR014722">
    <property type="entry name" value="Rib_uL2_dom2"/>
</dbReference>
<dbReference type="PIRSF" id="PIRSF005901">
    <property type="entry name" value="EF-P"/>
    <property type="match status" value="1"/>
</dbReference>
<dbReference type="InterPro" id="IPR012340">
    <property type="entry name" value="NA-bd_OB-fold"/>
</dbReference>
<dbReference type="Gene3D" id="2.30.30.30">
    <property type="match status" value="1"/>
</dbReference>
<dbReference type="FunFam" id="2.40.50.140:FF:000004">
    <property type="entry name" value="Elongation factor P"/>
    <property type="match status" value="1"/>
</dbReference>
<dbReference type="SMART" id="SM00841">
    <property type="entry name" value="Elong-fact-P_C"/>
    <property type="match status" value="1"/>
</dbReference>
<keyword evidence="5" id="KW-1185">Reference proteome</keyword>
<dbReference type="OrthoDB" id="7025426at2759"/>
<evidence type="ECO:0008006" key="6">
    <source>
        <dbReference type="Google" id="ProtNLM"/>
    </source>
</evidence>
<name>A0A8H7RHB5_9FUNG</name>
<dbReference type="PANTHER" id="PTHR30053:SF14">
    <property type="entry name" value="TRANSLATION ELONGATION FACTOR KOW-LIKE DOMAIN-CONTAINING PROTEIN"/>
    <property type="match status" value="1"/>
</dbReference>
<evidence type="ECO:0000259" key="3">
    <source>
        <dbReference type="SMART" id="SM01185"/>
    </source>
</evidence>
<dbReference type="SMART" id="SM01185">
    <property type="entry name" value="EFP"/>
    <property type="match status" value="1"/>
</dbReference>
<dbReference type="InterPro" id="IPR008991">
    <property type="entry name" value="Translation_prot_SH3-like_sf"/>
</dbReference>
<comment type="caution">
    <text evidence="4">The sequence shown here is derived from an EMBL/GenBank/DDBJ whole genome shotgun (WGS) entry which is preliminary data.</text>
</comment>
<dbReference type="SUPFAM" id="SSF50104">
    <property type="entry name" value="Translation proteins SH3-like domain"/>
    <property type="match status" value="1"/>
</dbReference>
<dbReference type="Pfam" id="PF08207">
    <property type="entry name" value="EFP_N"/>
    <property type="match status" value="1"/>
</dbReference>
<proteinExistence type="inferred from homology"/>
<dbReference type="InterPro" id="IPR013185">
    <property type="entry name" value="Transl_elong_KOW-like"/>
</dbReference>
<comment type="similarity">
    <text evidence="1">Belongs to the elongation factor P family.</text>
</comment>
<dbReference type="PANTHER" id="PTHR30053">
    <property type="entry name" value="ELONGATION FACTOR P"/>
    <property type="match status" value="1"/>
</dbReference>
<sequence length="221" mass="24856">MSANLLSFARQSALKWAQPRTLSVTGKRYYKLSVGSIKKGQIVQLKDKAWKVLTRDHVSTGRGGAVVKMELQDILSNSKINERFKSSDTLEILNLADEPYQYLYTEGEQIHLLNLETFEEIEMKTSQCEGTVSMLEDSMPVSVFFLTTPEHGTQPCTFKLPSNYTYTVQSVIDRAGQAAKGTVYKTATLTNGARLQVPEFVNEGDKIVVDIDTMKYVKREL</sequence>
<dbReference type="GO" id="GO:0003746">
    <property type="term" value="F:translation elongation factor activity"/>
    <property type="evidence" value="ECO:0007669"/>
    <property type="project" value="InterPro"/>
</dbReference>